<reference evidence="1 2" key="1">
    <citation type="submission" date="2024-03" db="EMBL/GenBank/DDBJ databases">
        <title>The genome assembly and annotation of the cricket Gryllus longicercus Weissman &amp; Gray.</title>
        <authorList>
            <person name="Szrajer S."/>
            <person name="Gray D."/>
            <person name="Ylla G."/>
        </authorList>
    </citation>
    <scope>NUCLEOTIDE SEQUENCE [LARGE SCALE GENOMIC DNA]</scope>
    <source>
        <strain evidence="1">DAG 2021-001</strain>
        <tissue evidence="1">Whole body minus gut</tissue>
    </source>
</reference>
<name>A0AAN9V2T8_9ORTH</name>
<protein>
    <submittedName>
        <fullName evidence="1">Uncharacterized protein</fullName>
    </submittedName>
</protein>
<evidence type="ECO:0000313" key="2">
    <source>
        <dbReference type="Proteomes" id="UP001378592"/>
    </source>
</evidence>
<organism evidence="1 2">
    <name type="scientific">Gryllus longicercus</name>
    <dbReference type="NCBI Taxonomy" id="2509291"/>
    <lineage>
        <taxon>Eukaryota</taxon>
        <taxon>Metazoa</taxon>
        <taxon>Ecdysozoa</taxon>
        <taxon>Arthropoda</taxon>
        <taxon>Hexapoda</taxon>
        <taxon>Insecta</taxon>
        <taxon>Pterygota</taxon>
        <taxon>Neoptera</taxon>
        <taxon>Polyneoptera</taxon>
        <taxon>Orthoptera</taxon>
        <taxon>Ensifera</taxon>
        <taxon>Gryllidea</taxon>
        <taxon>Grylloidea</taxon>
        <taxon>Gryllidae</taxon>
        <taxon>Gryllinae</taxon>
        <taxon>Gryllus</taxon>
    </lineage>
</organism>
<evidence type="ECO:0000313" key="1">
    <source>
        <dbReference type="EMBL" id="KAK7788773.1"/>
    </source>
</evidence>
<keyword evidence="2" id="KW-1185">Reference proteome</keyword>
<proteinExistence type="predicted"/>
<dbReference type="AlphaFoldDB" id="A0AAN9V2T8"/>
<dbReference type="EMBL" id="JAZDUA010000933">
    <property type="protein sequence ID" value="KAK7788773.1"/>
    <property type="molecule type" value="Genomic_DNA"/>
</dbReference>
<dbReference type="Proteomes" id="UP001378592">
    <property type="component" value="Unassembled WGS sequence"/>
</dbReference>
<comment type="caution">
    <text evidence="1">The sequence shown here is derived from an EMBL/GenBank/DDBJ whole genome shotgun (WGS) entry which is preliminary data.</text>
</comment>
<sequence>MFGKRRRMHKKKVGKKLRMEKMLNRLKKKEAENNMTLKKEESFAVSEESSECVIDCNLSVGECIESTSSSVRENDENLDPLEMPLLLETEKKRSEFSPQKRPIKRTRVDANVSARRSGRKWPVKNGTSNLVSWLNAAEEIFDSPERQSKRSFDSPLTVHEDLGPIRQPKKRAKSAHEILHFHPSDFEEPMDISPASIISTPGALAKNKRSRKVALGSSLTFHERSCFGEDAPVDSQPKKRAKSVSADVWDLHNKCTPSTSSNDAGLQANCMQSAIPQDVISTQQEQKGKMNKDLPCIKSVEGIVSGCVYKKLPEAATQCNTVQVSASAPLTSVDSIQKEIPMSSSLEIPCSSKPENSVCVSTMIMPPDEGVACREKGMLSTKEQVECVINRTDDPTLQLLTTTEQKLLFPMQDVPSLLSECIKSTLKESEVLGLRVDKPAVESNASEIKNTSAPDPFTEFLASEKCSPLMSFNSLSVVPVKDQNEILSTSMATGSENKNMLLRSQNASLLSSTPVGDVPHDNSFKPSTNRKLPGDLDFIVVPDQGVVQENENATSSKSDPSNKRCRIPFWCWAVMSLFSLCK</sequence>
<accession>A0AAN9V2T8</accession>
<gene>
    <name evidence="1" type="ORF">R5R35_000020</name>
</gene>